<dbReference type="Proteomes" id="UP000187891">
    <property type="component" value="Unassembled WGS sequence"/>
</dbReference>
<gene>
    <name evidence="1" type="ORF">DSM25559_5439</name>
</gene>
<accession>A0A1R3U3M5</accession>
<dbReference type="AlphaFoldDB" id="A0A1R3U3M5"/>
<evidence type="ECO:0000313" key="2">
    <source>
        <dbReference type="Proteomes" id="UP000187891"/>
    </source>
</evidence>
<dbReference type="STRING" id="1907666.DSM25559_5439"/>
<dbReference type="EMBL" id="FMUE01000032">
    <property type="protein sequence ID" value="SCX36341.1"/>
    <property type="molecule type" value="Genomic_DNA"/>
</dbReference>
<protein>
    <submittedName>
        <fullName evidence="1">Uncharacterized protein</fullName>
    </submittedName>
</protein>
<organism evidence="1 2">
    <name type="scientific">Agrobacterium rosae</name>
    <dbReference type="NCBI Taxonomy" id="1972867"/>
    <lineage>
        <taxon>Bacteria</taxon>
        <taxon>Pseudomonadati</taxon>
        <taxon>Pseudomonadota</taxon>
        <taxon>Alphaproteobacteria</taxon>
        <taxon>Hyphomicrobiales</taxon>
        <taxon>Rhizobiaceae</taxon>
        <taxon>Rhizobium/Agrobacterium group</taxon>
        <taxon>Agrobacterium</taxon>
    </lineage>
</organism>
<sequence>MPLRHTVNNALFLRISDHKPRSVGRVCSYEICDGIKIGAARVHIQSTDPHEMVIVNDCDVAAYS</sequence>
<evidence type="ECO:0000313" key="1">
    <source>
        <dbReference type="EMBL" id="SCX36341.1"/>
    </source>
</evidence>
<proteinExistence type="predicted"/>
<name>A0A1R3U3M5_9HYPH</name>
<reference evidence="2" key="1">
    <citation type="submission" date="2016-10" db="EMBL/GenBank/DDBJ databases">
        <authorList>
            <person name="Wibberg D."/>
        </authorList>
    </citation>
    <scope>NUCLEOTIDE SEQUENCE [LARGE SCALE GENOMIC DNA]</scope>
</reference>